<evidence type="ECO:0000256" key="9">
    <source>
        <dbReference type="ARBA" id="ARBA00023136"/>
    </source>
</evidence>
<keyword evidence="4 11" id="KW-0138">CF(0)</keyword>
<dbReference type="EMBL" id="JACRTC010000001">
    <property type="protein sequence ID" value="MBC8569842.1"/>
    <property type="molecule type" value="Genomic_DNA"/>
</dbReference>
<dbReference type="InterPro" id="IPR035908">
    <property type="entry name" value="F0_ATP_A_sf"/>
</dbReference>
<dbReference type="GO" id="GO:0005886">
    <property type="term" value="C:plasma membrane"/>
    <property type="evidence" value="ECO:0007669"/>
    <property type="project" value="UniProtKB-SubCell"/>
</dbReference>
<accession>A0A926E9K3</accession>
<reference evidence="12" key="1">
    <citation type="submission" date="2020-08" db="EMBL/GenBank/DDBJ databases">
        <title>Genome public.</title>
        <authorList>
            <person name="Liu C."/>
            <person name="Sun Q."/>
        </authorList>
    </citation>
    <scope>NUCLEOTIDE SEQUENCE</scope>
    <source>
        <strain evidence="12">NSJ-54</strain>
    </source>
</reference>
<dbReference type="GO" id="GO:0042777">
    <property type="term" value="P:proton motive force-driven plasma membrane ATP synthesis"/>
    <property type="evidence" value="ECO:0007669"/>
    <property type="project" value="TreeGrafter"/>
</dbReference>
<keyword evidence="6 11" id="KW-0375">Hydrogen ion transport</keyword>
<dbReference type="AlphaFoldDB" id="A0A926E9K3"/>
<evidence type="ECO:0000313" key="13">
    <source>
        <dbReference type="Proteomes" id="UP000660861"/>
    </source>
</evidence>
<keyword evidence="9 11" id="KW-0472">Membrane</keyword>
<protein>
    <recommendedName>
        <fullName evidence="11">ATP synthase subunit a</fullName>
    </recommendedName>
    <alternativeName>
        <fullName evidence="11">ATP synthase F0 sector subunit a</fullName>
    </alternativeName>
    <alternativeName>
        <fullName evidence="11">F-ATPase subunit 6</fullName>
    </alternativeName>
</protein>
<comment type="caution">
    <text evidence="12">The sequence shown here is derived from an EMBL/GenBank/DDBJ whole genome shotgun (WGS) entry which is preliminary data.</text>
</comment>
<organism evidence="12 13">
    <name type="scientific">Zongyangia hominis</name>
    <dbReference type="NCBI Taxonomy" id="2763677"/>
    <lineage>
        <taxon>Bacteria</taxon>
        <taxon>Bacillati</taxon>
        <taxon>Bacillota</taxon>
        <taxon>Clostridia</taxon>
        <taxon>Eubacteriales</taxon>
        <taxon>Oscillospiraceae</taxon>
        <taxon>Zongyangia</taxon>
    </lineage>
</organism>
<keyword evidence="7 11" id="KW-1133">Transmembrane helix</keyword>
<gene>
    <name evidence="11" type="primary">atpB</name>
    <name evidence="12" type="ORF">H8709_03245</name>
</gene>
<dbReference type="PANTHER" id="PTHR42823:SF3">
    <property type="entry name" value="ATP SYNTHASE SUBUNIT A, CHLOROPLASTIC"/>
    <property type="match status" value="1"/>
</dbReference>
<evidence type="ECO:0000256" key="10">
    <source>
        <dbReference type="ARBA" id="ARBA00023310"/>
    </source>
</evidence>
<evidence type="ECO:0000256" key="6">
    <source>
        <dbReference type="ARBA" id="ARBA00022781"/>
    </source>
</evidence>
<dbReference type="InterPro" id="IPR045082">
    <property type="entry name" value="ATP_syn_F0_a_bact/chloroplast"/>
</dbReference>
<evidence type="ECO:0000256" key="4">
    <source>
        <dbReference type="ARBA" id="ARBA00022547"/>
    </source>
</evidence>
<evidence type="ECO:0000256" key="1">
    <source>
        <dbReference type="ARBA" id="ARBA00004141"/>
    </source>
</evidence>
<sequence length="215" mass="23749">MVNSWILILGITLLCVFLTRHLKLKEITKRQAIAEWAVQAVNDLVTESMGKAHVKTYAPYIGALFAFSLFGSLSSLLGMKPITSDINTTLGWAIVTFVMIQYSKIKYHGIKQFFKGFTEPIFVMTPLNIISEFATPLSLGFRHFGNIAAGTVITSLLYSALAYLSSVILGGIQIPFMQIGLPAFLSIYFDLFTSALQAFIFCMLTMAYVSSAIDD</sequence>
<evidence type="ECO:0000256" key="2">
    <source>
        <dbReference type="ARBA" id="ARBA00006810"/>
    </source>
</evidence>
<feature type="transmembrane region" description="Helical" evidence="11">
    <location>
        <begin position="57"/>
        <end position="76"/>
    </location>
</feature>
<comment type="subcellular location">
    <subcellularLocation>
        <location evidence="11">Cell membrane</location>
        <topology evidence="11">Multi-pass membrane protein</topology>
    </subcellularLocation>
    <subcellularLocation>
        <location evidence="1">Membrane</location>
        <topology evidence="1">Multi-pass membrane protein</topology>
    </subcellularLocation>
</comment>
<feature type="transmembrane region" description="Helical" evidence="11">
    <location>
        <begin position="184"/>
        <end position="209"/>
    </location>
</feature>
<dbReference type="GO" id="GO:0045259">
    <property type="term" value="C:proton-transporting ATP synthase complex"/>
    <property type="evidence" value="ECO:0007669"/>
    <property type="project" value="UniProtKB-KW"/>
</dbReference>
<feature type="transmembrane region" description="Helical" evidence="11">
    <location>
        <begin position="147"/>
        <end position="172"/>
    </location>
</feature>
<keyword evidence="11" id="KW-1003">Cell membrane</keyword>
<comment type="function">
    <text evidence="11">Key component of the proton channel; it plays a direct role in the translocation of protons across the membrane.</text>
</comment>
<evidence type="ECO:0000256" key="5">
    <source>
        <dbReference type="ARBA" id="ARBA00022692"/>
    </source>
</evidence>
<dbReference type="PRINTS" id="PR00123">
    <property type="entry name" value="ATPASEA"/>
</dbReference>
<dbReference type="HAMAP" id="MF_01393">
    <property type="entry name" value="ATP_synth_a_bact"/>
    <property type="match status" value="1"/>
</dbReference>
<dbReference type="Gene3D" id="1.20.120.220">
    <property type="entry name" value="ATP synthase, F0 complex, subunit A"/>
    <property type="match status" value="1"/>
</dbReference>
<evidence type="ECO:0000256" key="8">
    <source>
        <dbReference type="ARBA" id="ARBA00023065"/>
    </source>
</evidence>
<dbReference type="Pfam" id="PF00119">
    <property type="entry name" value="ATP-synt_A"/>
    <property type="match status" value="1"/>
</dbReference>
<keyword evidence="8 11" id="KW-0406">Ion transport</keyword>
<feature type="transmembrane region" description="Helical" evidence="11">
    <location>
        <begin position="6"/>
        <end position="22"/>
    </location>
</feature>
<dbReference type="GO" id="GO:0046933">
    <property type="term" value="F:proton-transporting ATP synthase activity, rotational mechanism"/>
    <property type="evidence" value="ECO:0007669"/>
    <property type="project" value="UniProtKB-UniRule"/>
</dbReference>
<comment type="similarity">
    <text evidence="2 11">Belongs to the ATPase A chain family.</text>
</comment>
<evidence type="ECO:0000313" key="12">
    <source>
        <dbReference type="EMBL" id="MBC8569842.1"/>
    </source>
</evidence>
<keyword evidence="13" id="KW-1185">Reference proteome</keyword>
<keyword evidence="5 11" id="KW-0812">Transmembrane</keyword>
<dbReference type="SUPFAM" id="SSF81336">
    <property type="entry name" value="F1F0 ATP synthase subunit A"/>
    <property type="match status" value="1"/>
</dbReference>
<name>A0A926E9K3_9FIRM</name>
<dbReference type="CDD" id="cd00310">
    <property type="entry name" value="ATP-synt_Fo_a_6"/>
    <property type="match status" value="1"/>
</dbReference>
<feature type="transmembrane region" description="Helical" evidence="11">
    <location>
        <begin position="82"/>
        <end position="100"/>
    </location>
</feature>
<dbReference type="InterPro" id="IPR000568">
    <property type="entry name" value="ATP_synth_F0_asu"/>
</dbReference>
<keyword evidence="10 11" id="KW-0066">ATP synthesis</keyword>
<evidence type="ECO:0000256" key="7">
    <source>
        <dbReference type="ARBA" id="ARBA00022989"/>
    </source>
</evidence>
<dbReference type="PANTHER" id="PTHR42823">
    <property type="entry name" value="ATP SYNTHASE SUBUNIT A, CHLOROPLASTIC"/>
    <property type="match status" value="1"/>
</dbReference>
<evidence type="ECO:0000256" key="11">
    <source>
        <dbReference type="HAMAP-Rule" id="MF_01393"/>
    </source>
</evidence>
<keyword evidence="3 11" id="KW-0813">Transport</keyword>
<evidence type="ECO:0000256" key="3">
    <source>
        <dbReference type="ARBA" id="ARBA00022448"/>
    </source>
</evidence>
<dbReference type="Proteomes" id="UP000660861">
    <property type="component" value="Unassembled WGS sequence"/>
</dbReference>
<proteinExistence type="inferred from homology"/>